<keyword evidence="2" id="KW-0949">S-adenosyl-L-methionine</keyword>
<feature type="binding site" evidence="2">
    <location>
        <begin position="105"/>
        <end position="106"/>
    </location>
    <ligand>
        <name>S-adenosyl-L-methionine</name>
        <dbReference type="ChEBI" id="CHEBI:59789"/>
    </ligand>
</feature>
<proteinExistence type="predicted"/>
<name>A0A1H0HYP8_9BACI</name>
<dbReference type="Gene3D" id="3.40.50.150">
    <property type="entry name" value="Vaccinia Virus protein VP39"/>
    <property type="match status" value="1"/>
</dbReference>
<keyword evidence="5" id="KW-0489">Methyltransferase</keyword>
<dbReference type="InterPro" id="IPR048647">
    <property type="entry name" value="RlmA_N"/>
</dbReference>
<dbReference type="OrthoDB" id="5522265at2"/>
<dbReference type="STRING" id="745820.SAMN04488053_10989"/>
<dbReference type="AlphaFoldDB" id="A0A1H0HYP8"/>
<feature type="binding site" evidence="1">
    <location>
        <position position="38"/>
    </location>
    <ligand>
        <name>Zn(2+)</name>
        <dbReference type="ChEBI" id="CHEBI:29105"/>
    </ligand>
</feature>
<accession>A0A1H0HYP8</accession>
<evidence type="ECO:0000256" key="2">
    <source>
        <dbReference type="PIRSR" id="PIRSR018249-2"/>
    </source>
</evidence>
<sequence>MLSKREKRAALLKDLESSFHCPQCGSSLVLFEAKSLRCTRGHSFDLAKQGHVYLLKKHNVSNYTKDLFAARSNVINSGIYDNMHNAIAEELPDSSLRLLDAGCGEGSHLIALRKKIKFSGIGADTAKAGIELAAKQDDQLLWLVADLADSPFQEHSFDVILNLFSPANYEEFKRISRNGGKIIKAVPGKDYLKEIRELTGEKAYDNAEVTAGFTRAFSNPGRKKLTYSFSVPKELRREILLMTPLSWKYKESEEIMKKAENLKAITIDVEILTAEL</sequence>
<keyword evidence="1" id="KW-0862">Zinc</keyword>
<dbReference type="SUPFAM" id="SSF53335">
    <property type="entry name" value="S-adenosyl-L-methionine-dependent methyltransferases"/>
    <property type="match status" value="1"/>
</dbReference>
<dbReference type="EMBL" id="FNIL01000009">
    <property type="protein sequence ID" value="SDO23951.1"/>
    <property type="molecule type" value="Genomic_DNA"/>
</dbReference>
<gene>
    <name evidence="5" type="ORF">SAMN04488053_10989</name>
</gene>
<feature type="binding site" evidence="2">
    <location>
        <position position="80"/>
    </location>
    <ligand>
        <name>S-adenosyl-L-methionine</name>
        <dbReference type="ChEBI" id="CHEBI:59789"/>
    </ligand>
</feature>
<evidence type="ECO:0000313" key="5">
    <source>
        <dbReference type="EMBL" id="SDO23951.1"/>
    </source>
</evidence>
<keyword evidence="1" id="KW-0479">Metal-binding</keyword>
<feature type="binding site" evidence="1">
    <location>
        <position position="42"/>
    </location>
    <ligand>
        <name>Zn(2+)</name>
        <dbReference type="ChEBI" id="CHEBI:29105"/>
    </ligand>
</feature>
<dbReference type="GO" id="GO:0032259">
    <property type="term" value="P:methylation"/>
    <property type="evidence" value="ECO:0007669"/>
    <property type="project" value="UniProtKB-KW"/>
</dbReference>
<dbReference type="GO" id="GO:0046872">
    <property type="term" value="F:metal ion binding"/>
    <property type="evidence" value="ECO:0007669"/>
    <property type="project" value="UniProtKB-KW"/>
</dbReference>
<dbReference type="Proteomes" id="UP000198778">
    <property type="component" value="Unassembled WGS sequence"/>
</dbReference>
<dbReference type="RefSeq" id="WP_090843456.1">
    <property type="nucleotide sequence ID" value="NZ_FNIL01000009.1"/>
</dbReference>
<dbReference type="PIRSF" id="PIRSF018249">
    <property type="entry name" value="MyrA_prd"/>
    <property type="match status" value="1"/>
</dbReference>
<organism evidence="5 6">
    <name type="scientific">Alkalicoccus daliensis</name>
    <dbReference type="NCBI Taxonomy" id="745820"/>
    <lineage>
        <taxon>Bacteria</taxon>
        <taxon>Bacillati</taxon>
        <taxon>Bacillota</taxon>
        <taxon>Bacilli</taxon>
        <taxon>Bacillales</taxon>
        <taxon>Bacillaceae</taxon>
        <taxon>Alkalicoccus</taxon>
    </lineage>
</organism>
<dbReference type="GO" id="GO:0008168">
    <property type="term" value="F:methyltransferase activity"/>
    <property type="evidence" value="ECO:0007669"/>
    <property type="project" value="UniProtKB-KW"/>
</dbReference>
<dbReference type="Pfam" id="PF13649">
    <property type="entry name" value="Methyltransf_25"/>
    <property type="match status" value="1"/>
</dbReference>
<dbReference type="Pfam" id="PF21302">
    <property type="entry name" value="Zn_ribbon_RlmA"/>
    <property type="match status" value="1"/>
</dbReference>
<keyword evidence="5" id="KW-0808">Transferase</keyword>
<dbReference type="InterPro" id="IPR041698">
    <property type="entry name" value="Methyltransf_25"/>
</dbReference>
<feature type="domain" description="23S rRNA (guanine(745)-N(1))-methyltransferase N-terminal" evidence="4">
    <location>
        <begin position="19"/>
        <end position="55"/>
    </location>
</feature>
<feature type="binding site" evidence="2">
    <location>
        <position position="191"/>
    </location>
    <ligand>
        <name>S-adenosyl-L-methionine</name>
        <dbReference type="ChEBI" id="CHEBI:59789"/>
    </ligand>
</feature>
<feature type="domain" description="Methyltransferase" evidence="3">
    <location>
        <begin position="99"/>
        <end position="165"/>
    </location>
</feature>
<evidence type="ECO:0000256" key="1">
    <source>
        <dbReference type="PIRSR" id="PIRSR018249-1"/>
    </source>
</evidence>
<keyword evidence="6" id="KW-1185">Reference proteome</keyword>
<dbReference type="InterPro" id="IPR016718">
    <property type="entry name" value="rRNA_m1G-MeTrfase_A_prd"/>
</dbReference>
<protein>
    <submittedName>
        <fullName evidence="5">23S rRNA (Guanine745-N1)-methyltransferase</fullName>
    </submittedName>
</protein>
<evidence type="ECO:0000313" key="6">
    <source>
        <dbReference type="Proteomes" id="UP000198778"/>
    </source>
</evidence>
<evidence type="ECO:0000259" key="3">
    <source>
        <dbReference type="Pfam" id="PF13649"/>
    </source>
</evidence>
<dbReference type="CDD" id="cd02440">
    <property type="entry name" value="AdoMet_MTases"/>
    <property type="match status" value="1"/>
</dbReference>
<reference evidence="6" key="1">
    <citation type="submission" date="2016-10" db="EMBL/GenBank/DDBJ databases">
        <authorList>
            <person name="Varghese N."/>
            <person name="Submissions S."/>
        </authorList>
    </citation>
    <scope>NUCLEOTIDE SEQUENCE [LARGE SCALE GENOMIC DNA]</scope>
    <source>
        <strain evidence="6">CGMCC 1.10369</strain>
    </source>
</reference>
<dbReference type="InterPro" id="IPR029063">
    <property type="entry name" value="SAM-dependent_MTases_sf"/>
</dbReference>
<evidence type="ECO:0000259" key="4">
    <source>
        <dbReference type="Pfam" id="PF21302"/>
    </source>
</evidence>